<evidence type="ECO:0000313" key="9">
    <source>
        <dbReference type="Proteomes" id="UP001597393"/>
    </source>
</evidence>
<proteinExistence type="inferred from homology"/>
<evidence type="ECO:0000256" key="5">
    <source>
        <dbReference type="ARBA" id="ARBA00023237"/>
    </source>
</evidence>
<dbReference type="Pfam" id="PF14322">
    <property type="entry name" value="SusD-like_3"/>
    <property type="match status" value="1"/>
</dbReference>
<keyword evidence="9" id="KW-1185">Reference proteome</keyword>
<dbReference type="Pfam" id="PF07980">
    <property type="entry name" value="SusD_RagB"/>
    <property type="match status" value="1"/>
</dbReference>
<comment type="subcellular location">
    <subcellularLocation>
        <location evidence="1">Cell outer membrane</location>
    </subcellularLocation>
</comment>
<dbReference type="InterPro" id="IPR011990">
    <property type="entry name" value="TPR-like_helical_dom_sf"/>
</dbReference>
<dbReference type="EMBL" id="JBHUMA010000006">
    <property type="protein sequence ID" value="MFD2599013.1"/>
    <property type="molecule type" value="Genomic_DNA"/>
</dbReference>
<sequence length="598" mass="67087">MKILRYLMSITLLISVSSCEKWVLDKKPLNIISDSDVFTDEALIEAYLTQVYAQMTIFANDVNGSGMQGDGYVAVFELNEVSDECLPQWRDAPQSNAYTFKYGNLNINGGLLDWWGYGTVRVINMFLQKISDSPLSPEVIVSKTAEARFLRAFCYFAMAKRYGGVPIITTPQNVDDPEEALYPARAKEEEVYDFIIAEAEAASADLPEMQTGANLGRPSKYAALALKSRAALYAASIGQFGTVKLNGVVGIPSARVQGYYQKSLEASKAIMDGGKHALYNADADKTTNFRNIFLVKNNPEVIFAKRHDNISQFAGGSGWSIDFINAPRPNGWGRGMYDQAYLELAEAFEYVDGRPGALNRTAIQQGVHTMDEIWGDRDPRFYATLYTQGTSWKGDNLAFHAGLRLPNGTIQTAGSYQGVLATGNQDYLGTGFGMLKYLNESHDNMAGASGNWPDSEQDWQIFRYAEVLLNYAEAAFELGLTSEAVSAINQVRDRAGISLLTSLTREKIHHERRVELAYEGHRYWDVRRWRTAVRDLSVRWSGLRYILDFETKKFQVQILNNFDGTTNIPRFREENYYLPLTNGRTSNNPKLIENPGYQ</sequence>
<evidence type="ECO:0000313" key="8">
    <source>
        <dbReference type="EMBL" id="MFD2599013.1"/>
    </source>
</evidence>
<evidence type="ECO:0000256" key="1">
    <source>
        <dbReference type="ARBA" id="ARBA00004442"/>
    </source>
</evidence>
<keyword evidence="4" id="KW-0472">Membrane</keyword>
<gene>
    <name evidence="8" type="ORF">ACFSQ3_08610</name>
</gene>
<comment type="similarity">
    <text evidence="2">Belongs to the SusD family.</text>
</comment>
<protein>
    <submittedName>
        <fullName evidence="8">RagB/SusD family nutrient uptake outer membrane protein</fullName>
    </submittedName>
</protein>
<accession>A0ABW5NK63</accession>
<name>A0ABW5NK63_9SPHI</name>
<comment type="caution">
    <text evidence="8">The sequence shown here is derived from an EMBL/GenBank/DDBJ whole genome shotgun (WGS) entry which is preliminary data.</text>
</comment>
<feature type="domain" description="SusD-like N-terminal" evidence="7">
    <location>
        <begin position="113"/>
        <end position="231"/>
    </location>
</feature>
<dbReference type="PROSITE" id="PS51257">
    <property type="entry name" value="PROKAR_LIPOPROTEIN"/>
    <property type="match status" value="1"/>
</dbReference>
<dbReference type="Gene3D" id="1.25.40.390">
    <property type="match status" value="1"/>
</dbReference>
<dbReference type="Proteomes" id="UP001597393">
    <property type="component" value="Unassembled WGS sequence"/>
</dbReference>
<evidence type="ECO:0000256" key="3">
    <source>
        <dbReference type="ARBA" id="ARBA00022729"/>
    </source>
</evidence>
<reference evidence="9" key="1">
    <citation type="journal article" date="2019" name="Int. J. Syst. Evol. Microbiol.">
        <title>The Global Catalogue of Microorganisms (GCM) 10K type strain sequencing project: providing services to taxonomists for standard genome sequencing and annotation.</title>
        <authorList>
            <consortium name="The Broad Institute Genomics Platform"/>
            <consortium name="The Broad Institute Genome Sequencing Center for Infectious Disease"/>
            <person name="Wu L."/>
            <person name="Ma J."/>
        </authorList>
    </citation>
    <scope>NUCLEOTIDE SEQUENCE [LARGE SCALE GENOMIC DNA]</scope>
    <source>
        <strain evidence="9">KCTC 42248</strain>
    </source>
</reference>
<dbReference type="InterPro" id="IPR033985">
    <property type="entry name" value="SusD-like_N"/>
</dbReference>
<dbReference type="RefSeq" id="WP_380869141.1">
    <property type="nucleotide sequence ID" value="NZ_JBHUMA010000006.1"/>
</dbReference>
<dbReference type="SUPFAM" id="SSF48452">
    <property type="entry name" value="TPR-like"/>
    <property type="match status" value="1"/>
</dbReference>
<dbReference type="InterPro" id="IPR012944">
    <property type="entry name" value="SusD_RagB_dom"/>
</dbReference>
<evidence type="ECO:0000259" key="7">
    <source>
        <dbReference type="Pfam" id="PF14322"/>
    </source>
</evidence>
<keyword evidence="3" id="KW-0732">Signal</keyword>
<evidence type="ECO:0000259" key="6">
    <source>
        <dbReference type="Pfam" id="PF07980"/>
    </source>
</evidence>
<evidence type="ECO:0000256" key="4">
    <source>
        <dbReference type="ARBA" id="ARBA00023136"/>
    </source>
</evidence>
<keyword evidence="5" id="KW-0998">Cell outer membrane</keyword>
<feature type="domain" description="RagB/SusD" evidence="6">
    <location>
        <begin position="299"/>
        <end position="597"/>
    </location>
</feature>
<organism evidence="8 9">
    <name type="scientific">Sphingobacterium corticis</name>
    <dbReference type="NCBI Taxonomy" id="1812823"/>
    <lineage>
        <taxon>Bacteria</taxon>
        <taxon>Pseudomonadati</taxon>
        <taxon>Bacteroidota</taxon>
        <taxon>Sphingobacteriia</taxon>
        <taxon>Sphingobacteriales</taxon>
        <taxon>Sphingobacteriaceae</taxon>
        <taxon>Sphingobacterium</taxon>
    </lineage>
</organism>
<evidence type="ECO:0000256" key="2">
    <source>
        <dbReference type="ARBA" id="ARBA00006275"/>
    </source>
</evidence>